<reference evidence="4" key="1">
    <citation type="submission" date="2013-01" db="EMBL/GenBank/DDBJ databases">
        <title>Draft Genome Sequence of a Mulberry Tree, Morus notabilis C.K. Schneid.</title>
        <authorList>
            <person name="He N."/>
            <person name="Zhao S."/>
        </authorList>
    </citation>
    <scope>NUCLEOTIDE SEQUENCE</scope>
</reference>
<evidence type="ECO:0000313" key="4">
    <source>
        <dbReference type="Proteomes" id="UP000030645"/>
    </source>
</evidence>
<feature type="region of interest" description="Disordered" evidence="1">
    <location>
        <begin position="901"/>
        <end position="962"/>
    </location>
</feature>
<keyword evidence="4" id="KW-1185">Reference proteome</keyword>
<dbReference type="EMBL" id="KE345280">
    <property type="protein sequence ID" value="EXB97662.1"/>
    <property type="molecule type" value="Genomic_DNA"/>
</dbReference>
<dbReference type="SUPFAM" id="SSF51045">
    <property type="entry name" value="WW domain"/>
    <property type="match status" value="2"/>
</dbReference>
<dbReference type="PANTHER" id="PTHR47852">
    <property type="entry name" value="OS06G0298400 PROTEIN"/>
    <property type="match status" value="1"/>
</dbReference>
<feature type="domain" description="WW" evidence="2">
    <location>
        <begin position="168"/>
        <end position="202"/>
    </location>
</feature>
<dbReference type="PANTHER" id="PTHR47852:SF2">
    <property type="entry name" value="WW DOMAIN-CONTAINING PROTEIN"/>
    <property type="match status" value="1"/>
</dbReference>
<dbReference type="eggNOG" id="ENOG502QTDD">
    <property type="taxonomic scope" value="Eukaryota"/>
</dbReference>
<dbReference type="AlphaFoldDB" id="W9RVD8"/>
<feature type="compositionally biased region" description="Pro residues" evidence="1">
    <location>
        <begin position="615"/>
        <end position="631"/>
    </location>
</feature>
<organism evidence="3 4">
    <name type="scientific">Morus notabilis</name>
    <dbReference type="NCBI Taxonomy" id="981085"/>
    <lineage>
        <taxon>Eukaryota</taxon>
        <taxon>Viridiplantae</taxon>
        <taxon>Streptophyta</taxon>
        <taxon>Embryophyta</taxon>
        <taxon>Tracheophyta</taxon>
        <taxon>Spermatophyta</taxon>
        <taxon>Magnoliopsida</taxon>
        <taxon>eudicotyledons</taxon>
        <taxon>Gunneridae</taxon>
        <taxon>Pentapetalae</taxon>
        <taxon>rosids</taxon>
        <taxon>fabids</taxon>
        <taxon>Rosales</taxon>
        <taxon>Moraceae</taxon>
        <taxon>Moreae</taxon>
        <taxon>Morus</taxon>
    </lineage>
</organism>
<dbReference type="PROSITE" id="PS01159">
    <property type="entry name" value="WW_DOMAIN_1"/>
    <property type="match status" value="2"/>
</dbReference>
<name>W9RVD8_9ROSA</name>
<feature type="compositionally biased region" description="Basic and acidic residues" evidence="1">
    <location>
        <begin position="25"/>
        <end position="37"/>
    </location>
</feature>
<evidence type="ECO:0000313" key="3">
    <source>
        <dbReference type="EMBL" id="EXB97662.1"/>
    </source>
</evidence>
<feature type="region of interest" description="Disordered" evidence="1">
    <location>
        <begin position="533"/>
        <end position="553"/>
    </location>
</feature>
<feature type="region of interest" description="Disordered" evidence="1">
    <location>
        <begin position="1"/>
        <end position="56"/>
    </location>
</feature>
<evidence type="ECO:0000259" key="2">
    <source>
        <dbReference type="PROSITE" id="PS50020"/>
    </source>
</evidence>
<dbReference type="InterPro" id="IPR001202">
    <property type="entry name" value="WW_dom"/>
</dbReference>
<dbReference type="PROSITE" id="PS50020">
    <property type="entry name" value="WW_DOMAIN_2"/>
    <property type="match status" value="2"/>
</dbReference>
<feature type="region of interest" description="Disordered" evidence="1">
    <location>
        <begin position="73"/>
        <end position="98"/>
    </location>
</feature>
<dbReference type="InterPro" id="IPR036020">
    <property type="entry name" value="WW_dom_sf"/>
</dbReference>
<dbReference type="Pfam" id="PF00397">
    <property type="entry name" value="WW"/>
    <property type="match status" value="2"/>
</dbReference>
<feature type="compositionally biased region" description="Basic and acidic residues" evidence="1">
    <location>
        <begin position="933"/>
        <end position="945"/>
    </location>
</feature>
<feature type="compositionally biased region" description="Basic and acidic residues" evidence="1">
    <location>
        <begin position="536"/>
        <end position="547"/>
    </location>
</feature>
<dbReference type="STRING" id="981085.W9RVD8"/>
<protein>
    <submittedName>
        <fullName evidence="3">Formin-binding protein 4</fullName>
    </submittedName>
</protein>
<dbReference type="Proteomes" id="UP000030645">
    <property type="component" value="Unassembled WGS sequence"/>
</dbReference>
<dbReference type="SMART" id="SM00456">
    <property type="entry name" value="WW"/>
    <property type="match status" value="2"/>
</dbReference>
<dbReference type="CDD" id="cd00201">
    <property type="entry name" value="WW"/>
    <property type="match status" value="2"/>
</dbReference>
<sequence length="996" mass="108624">MNNTGRRVKLDLFAEPSGDLGGSSAHDEVGVDTDLKHRAGLPNSPSSSVCLLSSGQKPENPLLLLGQYSDDELEDDSEKALDNAAVESSSPGNNDEGVVLHGEASVDIEVNTGEVQHEIDKDSTSLNYQNQEGMDKRESDAAASSDLCKDLETEQVSTSGASDAQLLGDVSSGWQIVMHEESNRYYYWNTETGETSWEIPEVLAQVSELGGNHKTPVMSERIEDISVNTQEPNLSSGVTLENLSAATGIDGLHPVVWNGGVNNEVQNDAIQSNDVINSGSFNDTLGDGNCDLQIDLSSSLIKHCETLLETLKSVKGSKGELQSPDCFSKYILEVEIRLSDIRTLSSFGSSLHQFWVHSERQLKRLEDAINVEIYKIAESTVLGDKLQESKVHESEPYGTGKIALFPLSENTHFTPVNASPCMYVESSSGDQVNGAARPDELIPKHESNSVEDVDMDAPKQLKQLEDAINVEIYKIAESTVLGDKLQESKVHESEPYGTGKIALFPLSENIHFTPVNASPYMYVESSYGDQVNGAARPDELIPKHESNSVEDVDMDVDMEVEDATSAGDTAIADESRLKEFAAPEQSNQPIQPAGHTSIDSQDAFAVPPPPDEEWIPPPPPDNEQIPPPPPDELPEPVYHLPTSYLETVPPAPYAEQYNLSYPNSGFEYYGHAATDAQSSNFYGNAEGCQVAVPQAPIYYNAVPNPYTETSQITANPIVPVAYYELQDGVPPAPGTTITESSQFHRKPTPISYETLASDRMASVEAGSNTFTTEKGGRSAIGGEMDMASKEALPTTATIQAPAAVPAEDSVAVPSTNAIPAIAAVSATSTVTKAQSKVARTKKRTVAVASSLRSSKKVSSLVNKWKAAKEELLEDEEEPKNAYEMLERKRQREIEEWHAQQIASGEAKDNANFQPLGGDWRERVKRRRAQQAREAARTSPEAHNDENQEQQHQQQPNLAELSKDLPSGWQAYWDESSKQVYYGNVVTSETTWTRPTK</sequence>
<evidence type="ECO:0000256" key="1">
    <source>
        <dbReference type="SAM" id="MobiDB-lite"/>
    </source>
</evidence>
<feature type="compositionally biased region" description="Low complexity" evidence="1">
    <location>
        <begin position="41"/>
        <end position="54"/>
    </location>
</feature>
<feature type="region of interest" description="Disordered" evidence="1">
    <location>
        <begin position="118"/>
        <end position="145"/>
    </location>
</feature>
<gene>
    <name evidence="3" type="ORF">L484_020212</name>
</gene>
<proteinExistence type="predicted"/>
<dbReference type="Gene3D" id="2.20.70.10">
    <property type="match status" value="2"/>
</dbReference>
<accession>W9RVD8</accession>
<feature type="region of interest" description="Disordered" evidence="1">
    <location>
        <begin position="582"/>
        <end position="638"/>
    </location>
</feature>
<feature type="domain" description="WW" evidence="2">
    <location>
        <begin position="962"/>
        <end position="996"/>
    </location>
</feature>